<dbReference type="Gene3D" id="2.40.128.130">
    <property type="entry name" value="Autotransporter beta-domain"/>
    <property type="match status" value="1"/>
</dbReference>
<protein>
    <submittedName>
        <fullName evidence="3">Autotransporter domain-containing protein</fullName>
    </submittedName>
</protein>
<evidence type="ECO:0000259" key="2">
    <source>
        <dbReference type="PROSITE" id="PS51208"/>
    </source>
</evidence>
<evidence type="ECO:0000256" key="1">
    <source>
        <dbReference type="ARBA" id="ARBA00022729"/>
    </source>
</evidence>
<dbReference type="InterPro" id="IPR036709">
    <property type="entry name" value="Autotransporte_beta_dom_sf"/>
</dbReference>
<feature type="domain" description="Autotransporter" evidence="2">
    <location>
        <begin position="1821"/>
        <end position="2098"/>
    </location>
</feature>
<dbReference type="Gene3D" id="2.160.20.20">
    <property type="match status" value="1"/>
</dbReference>
<name>A0A6N8THL9_SHIZO</name>
<dbReference type="InterPro" id="IPR030895">
    <property type="entry name" value="T5SS_PEPC_rpt"/>
</dbReference>
<organism evidence="3 4">
    <name type="scientific">Shinella zoogloeoides</name>
    <name type="common">Crabtreella saccharophila</name>
    <dbReference type="NCBI Taxonomy" id="352475"/>
    <lineage>
        <taxon>Bacteria</taxon>
        <taxon>Pseudomonadati</taxon>
        <taxon>Pseudomonadota</taxon>
        <taxon>Alphaproteobacteria</taxon>
        <taxon>Hyphomicrobiales</taxon>
        <taxon>Rhizobiaceae</taxon>
        <taxon>Shinella</taxon>
    </lineage>
</organism>
<dbReference type="NCBIfam" id="TIGR01414">
    <property type="entry name" value="autotrans_barl"/>
    <property type="match status" value="1"/>
</dbReference>
<dbReference type="Pfam" id="PF12951">
    <property type="entry name" value="PATR"/>
    <property type="match status" value="3"/>
</dbReference>
<dbReference type="InterPro" id="IPR013425">
    <property type="entry name" value="Autotrns_rpt"/>
</dbReference>
<reference evidence="3 4" key="1">
    <citation type="submission" date="2019-12" db="EMBL/GenBank/DDBJ databases">
        <title>Shinella granuli gen. nov., sp. nov., and proposal of the reclassification of Zoogloea ramigera ATCC 19623 as Shinella zoogloeoides sp. nov.</title>
        <authorList>
            <person name="Gao J."/>
        </authorList>
    </citation>
    <scope>NUCLEOTIDE SEQUENCE [LARGE SCALE GENOMIC DNA]</scope>
    <source>
        <strain evidence="3 4">DSM 287</strain>
    </source>
</reference>
<dbReference type="NCBIfam" id="TIGR04393">
    <property type="entry name" value="rpt_T5SS_PEPC"/>
    <property type="match status" value="12"/>
</dbReference>
<evidence type="ECO:0000313" key="3">
    <source>
        <dbReference type="EMBL" id="MXO02419.1"/>
    </source>
</evidence>
<keyword evidence="1" id="KW-0732">Signal</keyword>
<dbReference type="InterPro" id="IPR011050">
    <property type="entry name" value="Pectin_lyase_fold/virulence"/>
</dbReference>
<evidence type="ECO:0000313" key="4">
    <source>
        <dbReference type="Proteomes" id="UP000440304"/>
    </source>
</evidence>
<dbReference type="InterPro" id="IPR006315">
    <property type="entry name" value="OM_autotransptr_brl_dom"/>
</dbReference>
<dbReference type="Pfam" id="PF03797">
    <property type="entry name" value="Autotransporter"/>
    <property type="match status" value="1"/>
</dbReference>
<dbReference type="InterPro" id="IPR012332">
    <property type="entry name" value="Autotransporter_pectin_lyase_C"/>
</dbReference>
<comment type="caution">
    <text evidence="3">The sequence shown here is derived from an EMBL/GenBank/DDBJ whole genome shotgun (WGS) entry which is preliminary data.</text>
</comment>
<gene>
    <name evidence="3" type="ORF">GR156_19055</name>
</gene>
<dbReference type="Proteomes" id="UP000440304">
    <property type="component" value="Unassembled WGS sequence"/>
</dbReference>
<dbReference type="NCBIfam" id="TIGR02601">
    <property type="entry name" value="autotrns_rpt"/>
    <property type="match status" value="3"/>
</dbReference>
<dbReference type="SUPFAM" id="SSF103515">
    <property type="entry name" value="Autotransporter"/>
    <property type="match status" value="1"/>
</dbReference>
<dbReference type="SUPFAM" id="SSF51126">
    <property type="entry name" value="Pectin lyase-like"/>
    <property type="match status" value="3"/>
</dbReference>
<accession>A0A6N8THL9</accession>
<dbReference type="SMART" id="SM00869">
    <property type="entry name" value="Autotransporter"/>
    <property type="match status" value="1"/>
</dbReference>
<dbReference type="EMBL" id="WUML01000022">
    <property type="protein sequence ID" value="MXO02419.1"/>
    <property type="molecule type" value="Genomic_DNA"/>
</dbReference>
<dbReference type="PROSITE" id="PS51208">
    <property type="entry name" value="AUTOTRANSPORTER"/>
    <property type="match status" value="1"/>
</dbReference>
<dbReference type="InterPro" id="IPR005546">
    <property type="entry name" value="Autotransporte_beta"/>
</dbReference>
<proteinExistence type="predicted"/>
<dbReference type="GO" id="GO:0019867">
    <property type="term" value="C:outer membrane"/>
    <property type="evidence" value="ECO:0007669"/>
    <property type="project" value="InterPro"/>
</dbReference>
<sequence length="2098" mass="207768">MPVPLVARRGTLSSFRSASQDIYQGATRRRVLRFTLGDKMKKAASELTKEHRPRIGHSFRKWLCSSSFVVLAVAMPATLHAQEWTGTLSTNWATAGNWQGGAVPAGGDVTIDNEGAGWPIITGGTHNIGRIWVGKDGSGANLTIRNGAKLNSSDAMEIGFNDASSGTVTITGGGSQLNLANYLELGFLGTGTLNLSDGGLVTSQDGYLSNREGGKGTVNVTTGGTWNNSRELFVGYQGDGTLNIASTGTVTSQIATLGFYEQGTGLLTVDGAGSLFSSESLIVGRLGTGTITASNGGKIDSTSAIVGQQAGSNGSVSLTSGAEWDVGTAVTIGAAGTGTLSLSGGAQMTSAQATIGRNTGGVGTATVSGVGTHWANSGAFAVGRDGTGTMTLTNEAIVNSGAIQVGSPAGGVGTLTVSNRGYWDSTGVLNVGDFGTGTVNIDTGGVLLTTGGYVGNGGTGVVNIGTAGSVQSIWNAQNGDVWLGGANGDGSLTVGFNGAFNARDLNLDASGSGSATVTIQNNGFATLSNDVNIGFNAGTTGTVRVTGATSGLTATRAINVGSSGAGALTIDNGGLARASIVRAGFDLGATGTITVTGGNSRLEALGTFVVGQYGDGTLTVENLGRVRSWGGIIGQDAGGSGTVLITGDQSEWNATGGVLTVGNEGTASVTIADNARLLADQIHVGTAGTSANFVASGGAQISSGAVRIGSFAGHEGTATVTGLSTDWQITGGNLVVGGAANGSLSISDRAQVNVAGAGNRVIVGESASVTGTLNLFDNASLSSMVVPIWVGHAGNGILNVQSGALLETQGGIIGVSSGSSGAVTLSGANARWLAGGDNLSVGLSGNGSLTVQNGAQLLSTGSLIVGTAVGGNGTILLDGPSTIDVKNAGIGSGNGTGSMTISGGGILTTTEGGAIGAATAGGSGTGIVLVTGAGSRWNIGAPNLYSLNVGSEGTGTLRVENGALVNGYVDVFEHGTLSGNGAILLAVINNGGTLIGVQGDTLTFSELSLSSGANINVSLGTPGNASGLFNVNAALRLDGTLNVTNAGGFGQGVYRIFDYGGTLDDQGLDVGTMPSGTSGTVQTAVANQVNLLVTGMANDTQFWNGATTTADGTIHGGSGTWRMGPTNWTDVNGTTAAAWGSQFAIFQNNPGTVTVDGSGGAISTTGMQFIGQGWTVTGDTVALNGASGNTTIRVGDGTNAAHSATIASALTGASRLVKDDLGTLILTGANSYSGGTAINAGTLQIGNGGTSGSIAGNVQNNGTLAFNRSNDLTFGGQISGSGGIWQMGSGTTTLTGNSAAFTGGTDVAAGTLRVNGTLGGGISVMSGGTLTGSGTVGTVSVANGGILAGAQGQTLTTGNLVLASGATINAALGAAGGAGLFQVNGNLTLDGTLNVTDAGGFGMGVYRIVNYTGALTDNGLDIGTMPTLPAGTTTTVQTAMANQVNLVVDNGGPGPIPTMQFWNGATTTADGTIHGGSGTWRMGPTNWTDSAGATAAAWGGNFAVFQNNPGTVTVDGSGGAISTTGMQFIGQGWTVTGDAVALNGAGGNTTIRVGDGTSAGANWTTTISSALTGAGGLVKSDLGTLILAGNNTYMGETIVQSGGLSVTGSLAGAVNVAVGGRLGGNGTIGNTTVNGVIAPGNSIGTLNVGNITFNSGSIYEVEVNAAGQTDLINASGTATINGGSVQVLAGAGNYAPQTQYTILTAAGGRTGTFTGGVTSNLAFLDPSLSYDANNVYLTMTRNNVGFQNVGVTPNQIATGNGTESLGLGNPVYDAVLNLSASQAQYAFDQLSGEVHASAISALIEDSRFVRNAMWDRIRAGEDGKGYGVWGQAFGSWGHTNGNGNAAKTDRSTGGFFFGADGEVFDNARFGAVAGYSRTSFNTKDRISSGSSDNYHLGLYGGTDWGAVAFRSGLAYTWHDMDTTRNVAFPGFSDRLTAGYRAGTFQAFSEVGYGIDLGTAKLEPFANLAYVNFDANGFTEKGGAAALSGAGGSTNNTFTTLGLRASTSFTMGETAVTAKGTVGWRHAFGDTTPSVMMSYASGGSAFSIGGVPVARDLAVVEAGLDFTLSPNAILGVSYGGQFGSGVTDQSFRANFNVKF</sequence>